<comment type="caution">
    <text evidence="1">The sequence shown here is derived from an EMBL/GenBank/DDBJ whole genome shotgun (WGS) entry which is preliminary data.</text>
</comment>
<reference evidence="1" key="2">
    <citation type="submission" date="2022-01" db="EMBL/GenBank/DDBJ databases">
        <authorList>
            <person name="Yamashiro T."/>
            <person name="Shiraishi A."/>
            <person name="Satake H."/>
            <person name="Nakayama K."/>
        </authorList>
    </citation>
    <scope>NUCLEOTIDE SEQUENCE</scope>
</reference>
<dbReference type="Proteomes" id="UP001151760">
    <property type="component" value="Unassembled WGS sequence"/>
</dbReference>
<reference evidence="1" key="1">
    <citation type="journal article" date="2022" name="Int. J. Mol. Sci.">
        <title>Draft Genome of Tanacetum Coccineum: Genomic Comparison of Closely Related Tanacetum-Family Plants.</title>
        <authorList>
            <person name="Yamashiro T."/>
            <person name="Shiraishi A."/>
            <person name="Nakayama K."/>
            <person name="Satake H."/>
        </authorList>
    </citation>
    <scope>NUCLEOTIDE SEQUENCE</scope>
</reference>
<organism evidence="1 2">
    <name type="scientific">Tanacetum coccineum</name>
    <dbReference type="NCBI Taxonomy" id="301880"/>
    <lineage>
        <taxon>Eukaryota</taxon>
        <taxon>Viridiplantae</taxon>
        <taxon>Streptophyta</taxon>
        <taxon>Embryophyta</taxon>
        <taxon>Tracheophyta</taxon>
        <taxon>Spermatophyta</taxon>
        <taxon>Magnoliopsida</taxon>
        <taxon>eudicotyledons</taxon>
        <taxon>Gunneridae</taxon>
        <taxon>Pentapetalae</taxon>
        <taxon>asterids</taxon>
        <taxon>campanulids</taxon>
        <taxon>Asterales</taxon>
        <taxon>Asteraceae</taxon>
        <taxon>Asteroideae</taxon>
        <taxon>Anthemideae</taxon>
        <taxon>Anthemidinae</taxon>
        <taxon>Tanacetum</taxon>
    </lineage>
</organism>
<evidence type="ECO:0000313" key="2">
    <source>
        <dbReference type="Proteomes" id="UP001151760"/>
    </source>
</evidence>
<sequence length="82" mass="9283">MQVVSKLEFDHVGFCGIADAFIHLDHVELELWDVSSVNVTDKSLKIIAEATHLIWLYLISDLGLDYFGVFGEWEFEGFFGGT</sequence>
<evidence type="ECO:0000313" key="1">
    <source>
        <dbReference type="EMBL" id="GJT83862.1"/>
    </source>
</evidence>
<gene>
    <name evidence="1" type="ORF">Tco_1058204</name>
</gene>
<keyword evidence="2" id="KW-1185">Reference proteome</keyword>
<accession>A0ABQ5H9D4</accession>
<dbReference type="EMBL" id="BQNB010019300">
    <property type="protein sequence ID" value="GJT83862.1"/>
    <property type="molecule type" value="Genomic_DNA"/>
</dbReference>
<protein>
    <submittedName>
        <fullName evidence="1">Uncharacterized protein</fullName>
    </submittedName>
</protein>
<proteinExistence type="predicted"/>
<name>A0ABQ5H9D4_9ASTR</name>